<feature type="coiled-coil region" evidence="1">
    <location>
        <begin position="216"/>
        <end position="250"/>
    </location>
</feature>
<evidence type="ECO:0000313" key="2">
    <source>
        <dbReference type="EMBL" id="SFF25410.1"/>
    </source>
</evidence>
<dbReference type="AlphaFoldDB" id="A0A1I2H7U0"/>
<reference evidence="3" key="1">
    <citation type="submission" date="2016-10" db="EMBL/GenBank/DDBJ databases">
        <authorList>
            <person name="Varghese N."/>
            <person name="Submissions S."/>
        </authorList>
    </citation>
    <scope>NUCLEOTIDE SEQUENCE [LARGE SCALE GENOMIC DNA]</scope>
    <source>
        <strain evidence="3">DSM 27981</strain>
    </source>
</reference>
<sequence length="346" mass="39417">MKMRWLGWLGVALWVAGCTDGDVRLVKDSVWNAMPDTTIGKALDTRQACAKTEWRAFDDDRERRIVEYRCEYRDARAHFEKSTQQQIQAHQKDGAFQIEQLQAMLATERERLQQQQARVDERARLAESSRQDEGEEFFRSWMTADLERLTRMADCRDFRIEALRGHGDLGDLQAAAAACTRGEAWAMAAYPRLHAGRITQLKRNLAELQGRERSRLADLQAGQEWEQQQLAELQAEVQKMEAELGPEQERARAETAARVALATARLEDFQHVHEITQWSVVHGSVVHVASVVEIQFRGQQYRGNLGEKGVILQAQANADGLSPWAVLVLDSLWPQYKLPDKGAIKL</sequence>
<keyword evidence="3" id="KW-1185">Reference proteome</keyword>
<accession>A0A1I2H7U0</accession>
<dbReference type="Proteomes" id="UP000199119">
    <property type="component" value="Unassembled WGS sequence"/>
</dbReference>
<evidence type="ECO:0000256" key="1">
    <source>
        <dbReference type="SAM" id="Coils"/>
    </source>
</evidence>
<organism evidence="2 3">
    <name type="scientific">Paracidovorax wautersii</name>
    <dbReference type="NCBI Taxonomy" id="1177982"/>
    <lineage>
        <taxon>Bacteria</taxon>
        <taxon>Pseudomonadati</taxon>
        <taxon>Pseudomonadota</taxon>
        <taxon>Betaproteobacteria</taxon>
        <taxon>Burkholderiales</taxon>
        <taxon>Comamonadaceae</taxon>
        <taxon>Paracidovorax</taxon>
    </lineage>
</organism>
<proteinExistence type="predicted"/>
<evidence type="ECO:0000313" key="3">
    <source>
        <dbReference type="Proteomes" id="UP000199119"/>
    </source>
</evidence>
<dbReference type="PROSITE" id="PS51257">
    <property type="entry name" value="PROKAR_LIPOPROTEIN"/>
    <property type="match status" value="1"/>
</dbReference>
<dbReference type="STRING" id="1177982.SAMN04489711_12020"/>
<gene>
    <name evidence="2" type="ORF">SAMN04489711_12020</name>
</gene>
<name>A0A1I2H7U0_9BURK</name>
<protein>
    <submittedName>
        <fullName evidence="2">Uncharacterized protein</fullName>
    </submittedName>
</protein>
<keyword evidence="1" id="KW-0175">Coiled coil</keyword>
<dbReference type="EMBL" id="FONX01000020">
    <property type="protein sequence ID" value="SFF25410.1"/>
    <property type="molecule type" value="Genomic_DNA"/>
</dbReference>